<reference evidence="2 3" key="1">
    <citation type="journal article" date="2012" name="Science">
        <title>The Paleozoic origin of enzymatic lignin decomposition reconstructed from 31 fungal genomes.</title>
        <authorList>
            <person name="Floudas D."/>
            <person name="Binder M."/>
            <person name="Riley R."/>
            <person name="Barry K."/>
            <person name="Blanchette R.A."/>
            <person name="Henrissat B."/>
            <person name="Martinez A.T."/>
            <person name="Otillar R."/>
            <person name="Spatafora J.W."/>
            <person name="Yadav J.S."/>
            <person name="Aerts A."/>
            <person name="Benoit I."/>
            <person name="Boyd A."/>
            <person name="Carlson A."/>
            <person name="Copeland A."/>
            <person name="Coutinho P.M."/>
            <person name="de Vries R.P."/>
            <person name="Ferreira P."/>
            <person name="Findley K."/>
            <person name="Foster B."/>
            <person name="Gaskell J."/>
            <person name="Glotzer D."/>
            <person name="Gorecki P."/>
            <person name="Heitman J."/>
            <person name="Hesse C."/>
            <person name="Hori C."/>
            <person name="Igarashi K."/>
            <person name="Jurgens J.A."/>
            <person name="Kallen N."/>
            <person name="Kersten P."/>
            <person name="Kohler A."/>
            <person name="Kuees U."/>
            <person name="Kumar T.K.A."/>
            <person name="Kuo A."/>
            <person name="LaButti K."/>
            <person name="Larrondo L.F."/>
            <person name="Lindquist E."/>
            <person name="Ling A."/>
            <person name="Lombard V."/>
            <person name="Lucas S."/>
            <person name="Lundell T."/>
            <person name="Martin R."/>
            <person name="McLaughlin D.J."/>
            <person name="Morgenstern I."/>
            <person name="Morin E."/>
            <person name="Murat C."/>
            <person name="Nagy L.G."/>
            <person name="Nolan M."/>
            <person name="Ohm R.A."/>
            <person name="Patyshakuliyeva A."/>
            <person name="Rokas A."/>
            <person name="Ruiz-Duenas F.J."/>
            <person name="Sabat G."/>
            <person name="Salamov A."/>
            <person name="Samejima M."/>
            <person name="Schmutz J."/>
            <person name="Slot J.C."/>
            <person name="St John F."/>
            <person name="Stenlid J."/>
            <person name="Sun H."/>
            <person name="Sun S."/>
            <person name="Syed K."/>
            <person name="Tsang A."/>
            <person name="Wiebenga A."/>
            <person name="Young D."/>
            <person name="Pisabarro A."/>
            <person name="Eastwood D.C."/>
            <person name="Martin F."/>
            <person name="Cullen D."/>
            <person name="Grigoriev I.V."/>
            <person name="Hibbett D.S."/>
        </authorList>
    </citation>
    <scope>NUCLEOTIDE SEQUENCE [LARGE SCALE GENOMIC DNA]</scope>
    <source>
        <strain evidence="2 3">MD-104</strain>
    </source>
</reference>
<evidence type="ECO:0000313" key="3">
    <source>
        <dbReference type="Proteomes" id="UP000218811"/>
    </source>
</evidence>
<name>A0A2H3IWQ8_WOLCO</name>
<feature type="signal peptide" evidence="1">
    <location>
        <begin position="1"/>
        <end position="21"/>
    </location>
</feature>
<sequence length="277" mass="27624">MFAKIFVPAILLLASANSASAIVYRRQHDFAHEHHGLEKAKATPTRASDARHYVVHHPTPVALTARDDSDSGLSGLVSDLGGVQGIEGLVEEIISALPSDLAAPASSLFAQVTSALGGSGSSSGLVTATSTASLTMSAIPTAAASTGVNGTSSAANATSFAAADNASGLNATATANSTAPSTAASFASAPTPTSTGELDGLFGDIDEAGQEAVSIIMSLMGLLPTQIASPVSSVVSQATATIASDFDQFTQGFDQGDASSFVVTQTVPVSAYQTGSF</sequence>
<dbReference type="STRING" id="742152.A0A2H3IWQ8"/>
<gene>
    <name evidence="2" type="ORF">WOLCODRAFT_142007</name>
</gene>
<feature type="chain" id="PRO_5013722849" evidence="1">
    <location>
        <begin position="22"/>
        <end position="277"/>
    </location>
</feature>
<keyword evidence="3" id="KW-1185">Reference proteome</keyword>
<proteinExistence type="predicted"/>
<evidence type="ECO:0000313" key="2">
    <source>
        <dbReference type="EMBL" id="PCH34171.1"/>
    </source>
</evidence>
<dbReference type="OrthoDB" id="2804701at2759"/>
<accession>A0A2H3IWQ8</accession>
<organism evidence="2 3">
    <name type="scientific">Wolfiporia cocos (strain MD-104)</name>
    <name type="common">Brown rot fungus</name>
    <dbReference type="NCBI Taxonomy" id="742152"/>
    <lineage>
        <taxon>Eukaryota</taxon>
        <taxon>Fungi</taxon>
        <taxon>Dikarya</taxon>
        <taxon>Basidiomycota</taxon>
        <taxon>Agaricomycotina</taxon>
        <taxon>Agaricomycetes</taxon>
        <taxon>Polyporales</taxon>
        <taxon>Phaeolaceae</taxon>
        <taxon>Wolfiporia</taxon>
    </lineage>
</organism>
<keyword evidence="1" id="KW-0732">Signal</keyword>
<dbReference type="EMBL" id="KB467831">
    <property type="protein sequence ID" value="PCH34171.1"/>
    <property type="molecule type" value="Genomic_DNA"/>
</dbReference>
<protein>
    <submittedName>
        <fullName evidence="2">Uncharacterized protein</fullName>
    </submittedName>
</protein>
<evidence type="ECO:0000256" key="1">
    <source>
        <dbReference type="SAM" id="SignalP"/>
    </source>
</evidence>
<dbReference type="AlphaFoldDB" id="A0A2H3IWQ8"/>
<dbReference type="Proteomes" id="UP000218811">
    <property type="component" value="Unassembled WGS sequence"/>
</dbReference>